<evidence type="ECO:0000313" key="9">
    <source>
        <dbReference type="Proteomes" id="UP001209257"/>
    </source>
</evidence>
<sequence>MKRAHKSLLKVCVIFASIATLAIVCWKFLITEEQLRDGLSYINSFGRWSVVVYAMLYVTLVSLSFPSSLFNITAGVLFSFTEAIIVASVSGLGAASITFFISRFLLHDYVCDKVKRVKNGNETLKLVQTDSAKVILLLRLNPFIPAVVKNYGLGVTDLRYMKYAVFTLIGQFPIAALYVYLGWMGGRAMLDQDNELSTVHWVVLGLGLIVSAFTLVASRYFFNKKLQEQGE</sequence>
<keyword evidence="2 6" id="KW-1003">Cell membrane</keyword>
<comment type="caution">
    <text evidence="8">The sequence shown here is derived from an EMBL/GenBank/DDBJ whole genome shotgun (WGS) entry which is preliminary data.</text>
</comment>
<dbReference type="Proteomes" id="UP001209257">
    <property type="component" value="Unassembled WGS sequence"/>
</dbReference>
<accession>A0ABT2VKZ9</accession>
<dbReference type="EMBL" id="JAOTJC010000006">
    <property type="protein sequence ID" value="MCU7553981.1"/>
    <property type="molecule type" value="Genomic_DNA"/>
</dbReference>
<keyword evidence="4 6" id="KW-1133">Transmembrane helix</keyword>
<protein>
    <recommendedName>
        <fullName evidence="6">TVP38/TMEM64 family membrane protein</fullName>
    </recommendedName>
</protein>
<feature type="transmembrane region" description="Helical" evidence="6">
    <location>
        <begin position="201"/>
        <end position="222"/>
    </location>
</feature>
<comment type="similarity">
    <text evidence="6">Belongs to the TVP38/TMEM64 family.</text>
</comment>
<feature type="domain" description="VTT" evidence="7">
    <location>
        <begin position="65"/>
        <end position="183"/>
    </location>
</feature>
<reference evidence="9" key="1">
    <citation type="submission" date="2023-07" db="EMBL/GenBank/DDBJ databases">
        <title>Study on multiphase classification of strain Alteromonas salexigens isolated from the Yellow Sea.</title>
        <authorList>
            <person name="Sun L."/>
        </authorList>
    </citation>
    <scope>NUCLEOTIDE SEQUENCE [LARGE SCALE GENOMIC DNA]</scope>
    <source>
        <strain evidence="9">ASW11-19</strain>
    </source>
</reference>
<organism evidence="8 9">
    <name type="scientific">Alteromonas salexigens</name>
    <dbReference type="NCBI Taxonomy" id="2982530"/>
    <lineage>
        <taxon>Bacteria</taxon>
        <taxon>Pseudomonadati</taxon>
        <taxon>Pseudomonadota</taxon>
        <taxon>Gammaproteobacteria</taxon>
        <taxon>Alteromonadales</taxon>
        <taxon>Alteromonadaceae</taxon>
        <taxon>Alteromonas/Salinimonas group</taxon>
        <taxon>Alteromonas</taxon>
    </lineage>
</organism>
<evidence type="ECO:0000256" key="3">
    <source>
        <dbReference type="ARBA" id="ARBA00022692"/>
    </source>
</evidence>
<keyword evidence="9" id="KW-1185">Reference proteome</keyword>
<feature type="transmembrane region" description="Helical" evidence="6">
    <location>
        <begin position="126"/>
        <end position="148"/>
    </location>
</feature>
<feature type="transmembrane region" description="Helical" evidence="6">
    <location>
        <begin position="7"/>
        <end position="30"/>
    </location>
</feature>
<proteinExistence type="inferred from homology"/>
<gene>
    <name evidence="8" type="ORF">OCL06_05155</name>
</gene>
<dbReference type="Pfam" id="PF09335">
    <property type="entry name" value="VTT_dom"/>
    <property type="match status" value="1"/>
</dbReference>
<evidence type="ECO:0000313" key="8">
    <source>
        <dbReference type="EMBL" id="MCU7553981.1"/>
    </source>
</evidence>
<feature type="transmembrane region" description="Helical" evidence="6">
    <location>
        <begin position="160"/>
        <end position="181"/>
    </location>
</feature>
<evidence type="ECO:0000259" key="7">
    <source>
        <dbReference type="Pfam" id="PF09335"/>
    </source>
</evidence>
<dbReference type="InterPro" id="IPR015414">
    <property type="entry name" value="TMEM64"/>
</dbReference>
<evidence type="ECO:0000256" key="6">
    <source>
        <dbReference type="RuleBase" id="RU366058"/>
    </source>
</evidence>
<evidence type="ECO:0000256" key="2">
    <source>
        <dbReference type="ARBA" id="ARBA00022475"/>
    </source>
</evidence>
<feature type="transmembrane region" description="Helical" evidence="6">
    <location>
        <begin position="84"/>
        <end position="106"/>
    </location>
</feature>
<keyword evidence="5 6" id="KW-0472">Membrane</keyword>
<dbReference type="InterPro" id="IPR032816">
    <property type="entry name" value="VTT_dom"/>
</dbReference>
<dbReference type="PANTHER" id="PTHR12677:SF59">
    <property type="entry name" value="GOLGI APPARATUS MEMBRANE PROTEIN TVP38-RELATED"/>
    <property type="match status" value="1"/>
</dbReference>
<name>A0ABT2VKZ9_9ALTE</name>
<keyword evidence="3 6" id="KW-0812">Transmembrane</keyword>
<evidence type="ECO:0000256" key="4">
    <source>
        <dbReference type="ARBA" id="ARBA00022989"/>
    </source>
</evidence>
<feature type="transmembrane region" description="Helical" evidence="6">
    <location>
        <begin position="50"/>
        <end position="72"/>
    </location>
</feature>
<dbReference type="PANTHER" id="PTHR12677">
    <property type="entry name" value="GOLGI APPARATUS MEMBRANE PROTEIN TVP38-RELATED"/>
    <property type="match status" value="1"/>
</dbReference>
<dbReference type="RefSeq" id="WP_262992674.1">
    <property type="nucleotide sequence ID" value="NZ_JAOTJC010000006.1"/>
</dbReference>
<evidence type="ECO:0000256" key="1">
    <source>
        <dbReference type="ARBA" id="ARBA00004651"/>
    </source>
</evidence>
<evidence type="ECO:0000256" key="5">
    <source>
        <dbReference type="ARBA" id="ARBA00023136"/>
    </source>
</evidence>
<comment type="subcellular location">
    <subcellularLocation>
        <location evidence="1 6">Cell membrane</location>
        <topology evidence="1 6">Multi-pass membrane protein</topology>
    </subcellularLocation>
</comment>